<keyword evidence="2" id="KW-1185">Reference proteome</keyword>
<dbReference type="SUPFAM" id="SSF50494">
    <property type="entry name" value="Trypsin-like serine proteases"/>
    <property type="match status" value="1"/>
</dbReference>
<evidence type="ECO:0000313" key="2">
    <source>
        <dbReference type="Proteomes" id="UP000789759"/>
    </source>
</evidence>
<dbReference type="AlphaFoldDB" id="A0A9N9C025"/>
<gene>
    <name evidence="1" type="ORF">CPELLU_LOCUS6242</name>
</gene>
<dbReference type="InterPro" id="IPR009003">
    <property type="entry name" value="Peptidase_S1_PA"/>
</dbReference>
<dbReference type="InterPro" id="IPR043504">
    <property type="entry name" value="Peptidase_S1_PA_chymotrypsin"/>
</dbReference>
<protein>
    <submittedName>
        <fullName evidence="1">17196_t:CDS:1</fullName>
    </submittedName>
</protein>
<reference evidence="1" key="1">
    <citation type="submission" date="2021-06" db="EMBL/GenBank/DDBJ databases">
        <authorList>
            <person name="Kallberg Y."/>
            <person name="Tangrot J."/>
            <person name="Rosling A."/>
        </authorList>
    </citation>
    <scope>NUCLEOTIDE SEQUENCE</scope>
    <source>
        <strain evidence="1">FL966</strain>
    </source>
</reference>
<dbReference type="EMBL" id="CAJVQA010003821">
    <property type="protein sequence ID" value="CAG8584357.1"/>
    <property type="molecule type" value="Genomic_DNA"/>
</dbReference>
<dbReference type="Proteomes" id="UP000789759">
    <property type="component" value="Unassembled WGS sequence"/>
</dbReference>
<dbReference type="OrthoDB" id="10037376at2759"/>
<proteinExistence type="predicted"/>
<accession>A0A9N9C025</accession>
<dbReference type="Gene3D" id="2.40.10.10">
    <property type="entry name" value="Trypsin-like serine proteases"/>
    <property type="match status" value="2"/>
</dbReference>
<evidence type="ECO:0000313" key="1">
    <source>
        <dbReference type="EMBL" id="CAG8584357.1"/>
    </source>
</evidence>
<sequence>MPSYSAISKYNDNVNLDFRTPKTTKKVKPLTNRQVPVFPIGMLFAHDRDGELGLCTASVINVPEHGNVGLTAAHCLYDPENNEYHNNITFSPGYDNGQNGPLGSIPVEDMIVPREFITNNNDEFDWGLIRFTFNRDGHPLQYFTGSLTVKLFDVGDRVQTTIRGYPEGGVLQGCPNNGKTLCTWRGEAFLAPDFYIMHDLNLGEGASGAPLIMNYDQNTNTGFLYSNYASFDELNDQGIGPIYNPIEFQGLLGSITGLG</sequence>
<name>A0A9N9C025_9GLOM</name>
<organism evidence="1 2">
    <name type="scientific">Cetraspora pellucida</name>
    <dbReference type="NCBI Taxonomy" id="1433469"/>
    <lineage>
        <taxon>Eukaryota</taxon>
        <taxon>Fungi</taxon>
        <taxon>Fungi incertae sedis</taxon>
        <taxon>Mucoromycota</taxon>
        <taxon>Glomeromycotina</taxon>
        <taxon>Glomeromycetes</taxon>
        <taxon>Diversisporales</taxon>
        <taxon>Gigasporaceae</taxon>
        <taxon>Cetraspora</taxon>
    </lineage>
</organism>
<comment type="caution">
    <text evidence="1">The sequence shown here is derived from an EMBL/GenBank/DDBJ whole genome shotgun (WGS) entry which is preliminary data.</text>
</comment>